<feature type="region of interest" description="Disordered" evidence="1">
    <location>
        <begin position="29"/>
        <end position="65"/>
    </location>
</feature>
<evidence type="ECO:0000313" key="2">
    <source>
        <dbReference type="EMBL" id="KAL0113475.1"/>
    </source>
</evidence>
<keyword evidence="3" id="KW-1185">Reference proteome</keyword>
<protein>
    <submittedName>
        <fullName evidence="2">Uncharacterized protein</fullName>
    </submittedName>
</protein>
<comment type="caution">
    <text evidence="2">The sequence shown here is derived from an EMBL/GenBank/DDBJ whole genome shotgun (WGS) entry which is preliminary data.</text>
</comment>
<accession>A0AAW2FHE4</accession>
<sequence>MGSRIIVGASKAERNESARVLLSQISERPRPFGGKRYKTPGTGRARQGEPGNVYSSRMDAFTSTL</sequence>
<evidence type="ECO:0000256" key="1">
    <source>
        <dbReference type="SAM" id="MobiDB-lite"/>
    </source>
</evidence>
<dbReference type="Proteomes" id="UP001430953">
    <property type="component" value="Unassembled WGS sequence"/>
</dbReference>
<proteinExistence type="predicted"/>
<reference evidence="2 3" key="1">
    <citation type="submission" date="2023-03" db="EMBL/GenBank/DDBJ databases">
        <title>High recombination rates correlate with genetic variation in Cardiocondyla obscurior ants.</title>
        <authorList>
            <person name="Errbii M."/>
        </authorList>
    </citation>
    <scope>NUCLEOTIDE SEQUENCE [LARGE SCALE GENOMIC DNA]</scope>
    <source>
        <strain evidence="2">Alpha-2009</strain>
        <tissue evidence="2">Whole body</tissue>
    </source>
</reference>
<organism evidence="2 3">
    <name type="scientific">Cardiocondyla obscurior</name>
    <dbReference type="NCBI Taxonomy" id="286306"/>
    <lineage>
        <taxon>Eukaryota</taxon>
        <taxon>Metazoa</taxon>
        <taxon>Ecdysozoa</taxon>
        <taxon>Arthropoda</taxon>
        <taxon>Hexapoda</taxon>
        <taxon>Insecta</taxon>
        <taxon>Pterygota</taxon>
        <taxon>Neoptera</taxon>
        <taxon>Endopterygota</taxon>
        <taxon>Hymenoptera</taxon>
        <taxon>Apocrita</taxon>
        <taxon>Aculeata</taxon>
        <taxon>Formicoidea</taxon>
        <taxon>Formicidae</taxon>
        <taxon>Myrmicinae</taxon>
        <taxon>Cardiocondyla</taxon>
    </lineage>
</organism>
<evidence type="ECO:0000313" key="3">
    <source>
        <dbReference type="Proteomes" id="UP001430953"/>
    </source>
</evidence>
<name>A0AAW2FHE4_9HYME</name>
<gene>
    <name evidence="2" type="ORF">PUN28_012555</name>
</gene>
<dbReference type="EMBL" id="JADYXP020000012">
    <property type="protein sequence ID" value="KAL0113475.1"/>
    <property type="molecule type" value="Genomic_DNA"/>
</dbReference>
<dbReference type="AlphaFoldDB" id="A0AAW2FHE4"/>